<evidence type="ECO:0000256" key="3">
    <source>
        <dbReference type="ARBA" id="ARBA00022692"/>
    </source>
</evidence>
<protein>
    <submittedName>
        <fullName evidence="8">GtrA family protein</fullName>
    </submittedName>
</protein>
<keyword evidence="5 6" id="KW-0472">Membrane</keyword>
<keyword evidence="9" id="KW-1185">Reference proteome</keyword>
<dbReference type="PANTHER" id="PTHR38459">
    <property type="entry name" value="PROPHAGE BACTOPRENOL-LINKED GLUCOSE TRANSLOCASE HOMOLOG"/>
    <property type="match status" value="1"/>
</dbReference>
<dbReference type="AlphaFoldDB" id="A0A916J2Y3"/>
<keyword evidence="3 6" id="KW-0812">Transmembrane</keyword>
<evidence type="ECO:0000256" key="4">
    <source>
        <dbReference type="ARBA" id="ARBA00022989"/>
    </source>
</evidence>
<comment type="similarity">
    <text evidence="2">Belongs to the GtrA family.</text>
</comment>
<feature type="transmembrane region" description="Helical" evidence="6">
    <location>
        <begin position="107"/>
        <end position="127"/>
    </location>
</feature>
<keyword evidence="4 6" id="KW-1133">Transmembrane helix</keyword>
<proteinExistence type="inferred from homology"/>
<dbReference type="EMBL" id="CAJQUM010000001">
    <property type="protein sequence ID" value="CAG4883199.1"/>
    <property type="molecule type" value="Genomic_DNA"/>
</dbReference>
<feature type="transmembrane region" description="Helical" evidence="6">
    <location>
        <begin position="50"/>
        <end position="69"/>
    </location>
</feature>
<evidence type="ECO:0000256" key="1">
    <source>
        <dbReference type="ARBA" id="ARBA00004141"/>
    </source>
</evidence>
<evidence type="ECO:0000256" key="6">
    <source>
        <dbReference type="SAM" id="Phobius"/>
    </source>
</evidence>
<dbReference type="PANTHER" id="PTHR38459:SF1">
    <property type="entry name" value="PROPHAGE BACTOPRENOL-LINKED GLUCOSE TRANSLOCASE HOMOLOG"/>
    <property type="match status" value="1"/>
</dbReference>
<dbReference type="GO" id="GO:0000271">
    <property type="term" value="P:polysaccharide biosynthetic process"/>
    <property type="evidence" value="ECO:0007669"/>
    <property type="project" value="InterPro"/>
</dbReference>
<dbReference type="InterPro" id="IPR051401">
    <property type="entry name" value="GtrA_CellWall_Glycosyl"/>
</dbReference>
<feature type="domain" description="GtrA/DPMS transmembrane" evidence="7">
    <location>
        <begin position="20"/>
        <end position="134"/>
    </location>
</feature>
<dbReference type="RefSeq" id="WP_220635191.1">
    <property type="nucleotide sequence ID" value="NZ_CAJQUM010000001.1"/>
</dbReference>
<comment type="subcellular location">
    <subcellularLocation>
        <location evidence="1">Membrane</location>
        <topology evidence="1">Multi-pass membrane protein</topology>
    </subcellularLocation>
</comment>
<feature type="transmembrane region" description="Helical" evidence="6">
    <location>
        <begin position="21"/>
        <end position="44"/>
    </location>
</feature>
<evidence type="ECO:0000256" key="5">
    <source>
        <dbReference type="ARBA" id="ARBA00023136"/>
    </source>
</evidence>
<evidence type="ECO:0000259" key="7">
    <source>
        <dbReference type="Pfam" id="PF04138"/>
    </source>
</evidence>
<name>A0A916J2Y3_9PROT</name>
<dbReference type="GO" id="GO:0005886">
    <property type="term" value="C:plasma membrane"/>
    <property type="evidence" value="ECO:0007669"/>
    <property type="project" value="TreeGrafter"/>
</dbReference>
<feature type="transmembrane region" description="Helical" evidence="6">
    <location>
        <begin position="81"/>
        <end position="101"/>
    </location>
</feature>
<gene>
    <name evidence="8" type="ORF">GTOL_11081</name>
</gene>
<accession>A0A916J2Y3</accession>
<evidence type="ECO:0000313" key="9">
    <source>
        <dbReference type="Proteomes" id="UP000742786"/>
    </source>
</evidence>
<dbReference type="InterPro" id="IPR007267">
    <property type="entry name" value="GtrA_DPMS_TM"/>
</dbReference>
<reference evidence="8" key="1">
    <citation type="submission" date="2021-04" db="EMBL/GenBank/DDBJ databases">
        <authorList>
            <person name="Hornung B."/>
        </authorList>
    </citation>
    <scope>NUCLEOTIDE SEQUENCE</scope>
    <source>
        <strain evidence="8">G5G6</strain>
    </source>
</reference>
<organism evidence="8 9">
    <name type="scientific">Georgfuchsia toluolica</name>
    <dbReference type="NCBI Taxonomy" id="424218"/>
    <lineage>
        <taxon>Bacteria</taxon>
        <taxon>Pseudomonadati</taxon>
        <taxon>Pseudomonadota</taxon>
        <taxon>Betaproteobacteria</taxon>
        <taxon>Nitrosomonadales</taxon>
        <taxon>Sterolibacteriaceae</taxon>
        <taxon>Georgfuchsia</taxon>
    </lineage>
</organism>
<sequence>MFNKRWGLTSLLELLRQFTKFAGVGCVSAIGHYGLLIALVQIAAVPAVPASAASALLGALINYSLNYRYTFRSTRQHREAALRFAVVATVGLTLNTSFMWVGVELVGAHYLLSQVVTTGLVMIWSFAGNRYWTFHPENLI</sequence>
<evidence type="ECO:0000313" key="8">
    <source>
        <dbReference type="EMBL" id="CAG4883199.1"/>
    </source>
</evidence>
<dbReference type="Proteomes" id="UP000742786">
    <property type="component" value="Unassembled WGS sequence"/>
</dbReference>
<evidence type="ECO:0000256" key="2">
    <source>
        <dbReference type="ARBA" id="ARBA00009399"/>
    </source>
</evidence>
<dbReference type="Pfam" id="PF04138">
    <property type="entry name" value="GtrA_DPMS_TM"/>
    <property type="match status" value="1"/>
</dbReference>
<comment type="caution">
    <text evidence="8">The sequence shown here is derived from an EMBL/GenBank/DDBJ whole genome shotgun (WGS) entry which is preliminary data.</text>
</comment>